<dbReference type="STRING" id="243230.DR_0734"/>
<dbReference type="KEGG" id="dra:DR_0734"/>
<dbReference type="HOGENOM" id="CLU_184324_0_0_0"/>
<dbReference type="EnsemblBacteria" id="AAF10316">
    <property type="protein sequence ID" value="AAF10316"/>
    <property type="gene ID" value="DR_0734"/>
</dbReference>
<name>Q9RWD5_DEIRA</name>
<protein>
    <submittedName>
        <fullName evidence="1">Uncharacterized protein</fullName>
    </submittedName>
</protein>
<sequence length="95" mass="10830">MSIGSLIRVRSVPWRTVAPYAPPMTPTDPLPTLLAAEPYWIARAMQEQGSRFYRALGQALEAADAQNRRLIYATWTAECWDFYQRGERLRAAEEG</sequence>
<dbReference type="PIR" id="E75482">
    <property type="entry name" value="E75482"/>
</dbReference>
<accession>Q9RWD5</accession>
<proteinExistence type="predicted"/>
<dbReference type="EMBL" id="AE000513">
    <property type="protein sequence ID" value="AAF10316.1"/>
    <property type="molecule type" value="Genomic_DNA"/>
</dbReference>
<dbReference type="Proteomes" id="UP000002524">
    <property type="component" value="Chromosome 1"/>
</dbReference>
<evidence type="ECO:0000313" key="1">
    <source>
        <dbReference type="EMBL" id="AAF10316.1"/>
    </source>
</evidence>
<dbReference type="AlphaFoldDB" id="Q9RWD5"/>
<dbReference type="PaxDb" id="243230-DR_0734"/>
<evidence type="ECO:0000313" key="2">
    <source>
        <dbReference type="Proteomes" id="UP000002524"/>
    </source>
</evidence>
<organism evidence="1 2">
    <name type="scientific">Deinococcus radiodurans (strain ATCC 13939 / DSM 20539 / JCM 16871 / CCUG 27074 / LMG 4051 / NBRC 15346 / NCIMB 9279 / VKM B-1422 / R1)</name>
    <dbReference type="NCBI Taxonomy" id="243230"/>
    <lineage>
        <taxon>Bacteria</taxon>
        <taxon>Thermotogati</taxon>
        <taxon>Deinococcota</taxon>
        <taxon>Deinococci</taxon>
        <taxon>Deinococcales</taxon>
        <taxon>Deinococcaceae</taxon>
        <taxon>Deinococcus</taxon>
    </lineage>
</organism>
<dbReference type="OrthoDB" id="72084at2"/>
<reference evidence="1 2" key="1">
    <citation type="journal article" date="1999" name="Science">
        <title>Genome sequence of the radioresistant bacterium Deinococcus radiodurans R1.</title>
        <authorList>
            <person name="White O."/>
            <person name="Eisen J.A."/>
            <person name="Heidelberg J.F."/>
            <person name="Hickey E.K."/>
            <person name="Peterson J.D."/>
            <person name="Dodson R.J."/>
            <person name="Haft D.H."/>
            <person name="Gwinn M.L."/>
            <person name="Nelson W.C."/>
            <person name="Richardson D.L."/>
            <person name="Moffat K.S."/>
            <person name="Qin H."/>
            <person name="Jiang L."/>
            <person name="Pamphile W."/>
            <person name="Crosby M."/>
            <person name="Shen M."/>
            <person name="Vamathevan J.J."/>
            <person name="Lam P."/>
            <person name="McDonald L."/>
            <person name="Utterback T."/>
            <person name="Zalewski C."/>
            <person name="Makarova K.S."/>
            <person name="Aravind L."/>
            <person name="Daly M.J."/>
            <person name="Minton K.W."/>
            <person name="Fleischmann R.D."/>
            <person name="Ketchum K.A."/>
            <person name="Nelson K.E."/>
            <person name="Salzberg S."/>
            <person name="Smith H.O."/>
            <person name="Venter J.C."/>
            <person name="Fraser C.M."/>
        </authorList>
    </citation>
    <scope>NUCLEOTIDE SEQUENCE [LARGE SCALE GENOMIC DNA]</scope>
    <source>
        <strain evidence="2">ATCC 13939 / DSM 20539 / JCM 16871 / LMG 4051 / NBRC 15346 / NCIMB 9279 / R1 / VKM B-1422</strain>
    </source>
</reference>
<gene>
    <name evidence="1" type="ordered locus">DR_0734</name>
</gene>
<dbReference type="PATRIC" id="fig|243230.17.peg.912"/>
<dbReference type="InParanoid" id="Q9RWD5"/>
<keyword evidence="2" id="KW-1185">Reference proteome</keyword>